<dbReference type="AlphaFoldDB" id="A0A9Q3CVK7"/>
<name>A0A9Q3CVK7_9BASI</name>
<organism evidence="2 3">
    <name type="scientific">Austropuccinia psidii MF-1</name>
    <dbReference type="NCBI Taxonomy" id="1389203"/>
    <lineage>
        <taxon>Eukaryota</taxon>
        <taxon>Fungi</taxon>
        <taxon>Dikarya</taxon>
        <taxon>Basidiomycota</taxon>
        <taxon>Pucciniomycotina</taxon>
        <taxon>Pucciniomycetes</taxon>
        <taxon>Pucciniales</taxon>
        <taxon>Sphaerophragmiaceae</taxon>
        <taxon>Austropuccinia</taxon>
    </lineage>
</organism>
<feature type="region of interest" description="Disordered" evidence="1">
    <location>
        <begin position="1"/>
        <end position="28"/>
    </location>
</feature>
<dbReference type="EMBL" id="AVOT02010679">
    <property type="protein sequence ID" value="MBW0490627.1"/>
    <property type="molecule type" value="Genomic_DNA"/>
</dbReference>
<feature type="compositionally biased region" description="Basic and acidic residues" evidence="1">
    <location>
        <begin position="1"/>
        <end position="13"/>
    </location>
</feature>
<evidence type="ECO:0000256" key="1">
    <source>
        <dbReference type="SAM" id="MobiDB-lite"/>
    </source>
</evidence>
<sequence>MGHWRADCPHTKGFENPNMQSTSQGPLCPVPPGAPDCQSQPLLSSHYQRECVSQVELIKHDAADWVLIDTSASIHLSGSLRFATNLRNFSPFRIFLDYSSSLVTVLQTMMLNIPFKHGYVIIQGITFWAKILGTILSVGQLCRVGVMPLFEDLSLSLLLSKILVTTNFFNDCCWMDVVSGEETNVLATALSSPCLFKINPTSSPSSITLSSHEWYKSLGHACNKVVISFLKQHVPTFDAKIQKTLYCSFCEKSKRTHQPAKDCTDIPKDNPLELLGPFSKDAQGLRYLLTVCNHVSTYRIFYPLNSCSDAPMAILDEIRLLKVHNKITPKALRTDNSC</sequence>
<evidence type="ECO:0000313" key="2">
    <source>
        <dbReference type="EMBL" id="MBW0490627.1"/>
    </source>
</evidence>
<evidence type="ECO:0000313" key="3">
    <source>
        <dbReference type="Proteomes" id="UP000765509"/>
    </source>
</evidence>
<comment type="caution">
    <text evidence="2">The sequence shown here is derived from an EMBL/GenBank/DDBJ whole genome shotgun (WGS) entry which is preliminary data.</text>
</comment>
<keyword evidence="3" id="KW-1185">Reference proteome</keyword>
<gene>
    <name evidence="2" type="ORF">O181_030342</name>
</gene>
<proteinExistence type="predicted"/>
<reference evidence="2" key="1">
    <citation type="submission" date="2021-03" db="EMBL/GenBank/DDBJ databases">
        <title>Draft genome sequence of rust myrtle Austropuccinia psidii MF-1, a brazilian biotype.</title>
        <authorList>
            <person name="Quecine M.C."/>
            <person name="Pachon D.M.R."/>
            <person name="Bonatelli M.L."/>
            <person name="Correr F.H."/>
            <person name="Franceschini L.M."/>
            <person name="Leite T.F."/>
            <person name="Margarido G.R.A."/>
            <person name="Almeida C.A."/>
            <person name="Ferrarezi J.A."/>
            <person name="Labate C.A."/>
        </authorList>
    </citation>
    <scope>NUCLEOTIDE SEQUENCE</scope>
    <source>
        <strain evidence="2">MF-1</strain>
    </source>
</reference>
<evidence type="ECO:0008006" key="4">
    <source>
        <dbReference type="Google" id="ProtNLM"/>
    </source>
</evidence>
<dbReference type="Proteomes" id="UP000765509">
    <property type="component" value="Unassembled WGS sequence"/>
</dbReference>
<accession>A0A9Q3CVK7</accession>
<protein>
    <recommendedName>
        <fullName evidence="4">GAG-pre-integrase domain-containing protein</fullName>
    </recommendedName>
</protein>